<dbReference type="RefSeq" id="WP_159058821.1">
    <property type="nucleotide sequence ID" value="NZ_KQ948931.1"/>
</dbReference>
<gene>
    <name evidence="1" type="ORF">AQJ67_24735</name>
</gene>
<dbReference type="Proteomes" id="UP000053429">
    <property type="component" value="Unassembled WGS sequence"/>
</dbReference>
<reference evidence="1 2" key="1">
    <citation type="submission" date="2015-10" db="EMBL/GenBank/DDBJ databases">
        <title>Draft genome sequence of Streptomyces caeruleatus NRRL B-24802, type strain for the species Streptomyces caeruleatus.</title>
        <authorList>
            <person name="Ruckert C."/>
            <person name="Winkler A."/>
            <person name="Kalinowski J."/>
            <person name="Kampfer P."/>
            <person name="Glaeser S."/>
        </authorList>
    </citation>
    <scope>NUCLEOTIDE SEQUENCE [LARGE SCALE GENOMIC DNA]</scope>
    <source>
        <strain evidence="1 2">NRRL B-24802</strain>
    </source>
</reference>
<accession>A0A101TWR3</accession>
<dbReference type="AlphaFoldDB" id="A0A101TWR3"/>
<protein>
    <submittedName>
        <fullName evidence="1">Uncharacterized protein</fullName>
    </submittedName>
</protein>
<keyword evidence="2" id="KW-1185">Reference proteome</keyword>
<evidence type="ECO:0000313" key="2">
    <source>
        <dbReference type="Proteomes" id="UP000053429"/>
    </source>
</evidence>
<sequence>MPQNNSASLPSANLRDDIHAVAPTAALVRIFPEYRAVTHIFEDDFYRVCASREIEREVTRMIRQKFGHTADWRRAHDFFLPTGTLYLTPEPNRIGFVPEDDLSFGLAPARLIAICDGSN</sequence>
<dbReference type="OrthoDB" id="4238271at2"/>
<proteinExistence type="predicted"/>
<comment type="caution">
    <text evidence="1">The sequence shown here is derived from an EMBL/GenBank/DDBJ whole genome shotgun (WGS) entry which is preliminary data.</text>
</comment>
<evidence type="ECO:0000313" key="1">
    <source>
        <dbReference type="EMBL" id="KUO00070.1"/>
    </source>
</evidence>
<name>A0A101TWR3_9ACTN</name>
<organism evidence="1 2">
    <name type="scientific">Streptomyces caeruleatus</name>
    <dbReference type="NCBI Taxonomy" id="661399"/>
    <lineage>
        <taxon>Bacteria</taxon>
        <taxon>Bacillati</taxon>
        <taxon>Actinomycetota</taxon>
        <taxon>Actinomycetes</taxon>
        <taxon>Kitasatosporales</taxon>
        <taxon>Streptomycetaceae</taxon>
        <taxon>Streptomyces</taxon>
    </lineage>
</organism>
<dbReference type="EMBL" id="LMWY01000029">
    <property type="protein sequence ID" value="KUO00070.1"/>
    <property type="molecule type" value="Genomic_DNA"/>
</dbReference>